<dbReference type="OrthoDB" id="1028014at2759"/>
<organism evidence="1 2">
    <name type="scientific">Pararge aegeria aegeria</name>
    <dbReference type="NCBI Taxonomy" id="348720"/>
    <lineage>
        <taxon>Eukaryota</taxon>
        <taxon>Metazoa</taxon>
        <taxon>Ecdysozoa</taxon>
        <taxon>Arthropoda</taxon>
        <taxon>Hexapoda</taxon>
        <taxon>Insecta</taxon>
        <taxon>Pterygota</taxon>
        <taxon>Neoptera</taxon>
        <taxon>Endopterygota</taxon>
        <taxon>Lepidoptera</taxon>
        <taxon>Glossata</taxon>
        <taxon>Ditrysia</taxon>
        <taxon>Papilionoidea</taxon>
        <taxon>Nymphalidae</taxon>
        <taxon>Satyrinae</taxon>
        <taxon>Satyrini</taxon>
        <taxon>Parargina</taxon>
        <taxon>Pararge</taxon>
    </lineage>
</organism>
<evidence type="ECO:0000313" key="1">
    <source>
        <dbReference type="EMBL" id="CAH2216182.1"/>
    </source>
</evidence>
<dbReference type="AlphaFoldDB" id="A0A8S4QTM2"/>
<dbReference type="EMBL" id="CAKXAJ010014348">
    <property type="protein sequence ID" value="CAH2216182.1"/>
    <property type="molecule type" value="Genomic_DNA"/>
</dbReference>
<evidence type="ECO:0000313" key="2">
    <source>
        <dbReference type="Proteomes" id="UP000838756"/>
    </source>
</evidence>
<protein>
    <submittedName>
        <fullName evidence="1">Jg25402 protein</fullName>
    </submittedName>
</protein>
<reference evidence="1" key="1">
    <citation type="submission" date="2022-03" db="EMBL/GenBank/DDBJ databases">
        <authorList>
            <person name="Lindestad O."/>
        </authorList>
    </citation>
    <scope>NUCLEOTIDE SEQUENCE</scope>
</reference>
<sequence length="76" mass="8684">MSRVYEEFDPAFASVCSDVTVYSNNKGFFKSLAEEIVSLAEVDGWLQTFEDIEDEKKVTMVMENNTVSNLKLRYSS</sequence>
<accession>A0A8S4QTM2</accession>
<keyword evidence="2" id="KW-1185">Reference proteome</keyword>
<dbReference type="Proteomes" id="UP000838756">
    <property type="component" value="Unassembled WGS sequence"/>
</dbReference>
<name>A0A8S4QTM2_9NEOP</name>
<gene>
    <name evidence="1" type="primary">jg25402</name>
    <name evidence="1" type="ORF">PAEG_LOCUS4240</name>
</gene>
<proteinExistence type="predicted"/>
<comment type="caution">
    <text evidence="1">The sequence shown here is derived from an EMBL/GenBank/DDBJ whole genome shotgun (WGS) entry which is preliminary data.</text>
</comment>